<organism evidence="4">
    <name type="scientific">Schistocephalus solidus</name>
    <name type="common">Tapeworm</name>
    <dbReference type="NCBI Taxonomy" id="70667"/>
    <lineage>
        <taxon>Eukaryota</taxon>
        <taxon>Metazoa</taxon>
        <taxon>Spiralia</taxon>
        <taxon>Lophotrochozoa</taxon>
        <taxon>Platyhelminthes</taxon>
        <taxon>Cestoda</taxon>
        <taxon>Eucestoda</taxon>
        <taxon>Diphyllobothriidea</taxon>
        <taxon>Diphyllobothriidae</taxon>
        <taxon>Schistocephalus</taxon>
    </lineage>
</organism>
<evidence type="ECO:0000313" key="4">
    <source>
        <dbReference type="WBParaSite" id="SSLN_0001143101-mRNA-1"/>
    </source>
</evidence>
<feature type="compositionally biased region" description="Basic and acidic residues" evidence="1">
    <location>
        <begin position="26"/>
        <end position="37"/>
    </location>
</feature>
<reference evidence="4" key="1">
    <citation type="submission" date="2016-06" db="UniProtKB">
        <authorList>
            <consortium name="WormBaseParasite"/>
        </authorList>
    </citation>
    <scope>IDENTIFICATION</scope>
</reference>
<feature type="compositionally biased region" description="Polar residues" evidence="1">
    <location>
        <begin position="16"/>
        <end position="25"/>
    </location>
</feature>
<accession>A0A183T3G0</accession>
<proteinExistence type="predicted"/>
<sequence length="124" mass="14149">MDLNEKANLYPKLSPESVSPPYTSSDSRESLAEELHKPNLSSGKSMSRHLWRLSRRNSLYAYYTRACHYMPPNPTSPSYLRTLVAEVMPIDAYRKERLEINIAYQTADSYSASGVRGQLRDLCS</sequence>
<name>A0A183T3G0_SCHSO</name>
<keyword evidence="3" id="KW-1185">Reference proteome</keyword>
<evidence type="ECO:0000313" key="2">
    <source>
        <dbReference type="EMBL" id="VDL97393.1"/>
    </source>
</evidence>
<dbReference type="EMBL" id="UYSU01036233">
    <property type="protein sequence ID" value="VDL97393.1"/>
    <property type="molecule type" value="Genomic_DNA"/>
</dbReference>
<protein>
    <submittedName>
        <fullName evidence="2 4">Uncharacterized protein</fullName>
    </submittedName>
</protein>
<dbReference type="WBParaSite" id="SSLN_0001143101-mRNA-1">
    <property type="protein sequence ID" value="SSLN_0001143101-mRNA-1"/>
    <property type="gene ID" value="SSLN_0001143101"/>
</dbReference>
<dbReference type="Proteomes" id="UP000275846">
    <property type="component" value="Unassembled WGS sequence"/>
</dbReference>
<gene>
    <name evidence="2" type="ORF">SSLN_LOCUS11008</name>
</gene>
<dbReference type="AlphaFoldDB" id="A0A183T3G0"/>
<reference evidence="2 3" key="2">
    <citation type="submission" date="2018-11" db="EMBL/GenBank/DDBJ databases">
        <authorList>
            <consortium name="Pathogen Informatics"/>
        </authorList>
    </citation>
    <scope>NUCLEOTIDE SEQUENCE [LARGE SCALE GENOMIC DNA]</scope>
    <source>
        <strain evidence="2 3">NST_G2</strain>
    </source>
</reference>
<evidence type="ECO:0000313" key="3">
    <source>
        <dbReference type="Proteomes" id="UP000275846"/>
    </source>
</evidence>
<feature type="region of interest" description="Disordered" evidence="1">
    <location>
        <begin position="1"/>
        <end position="45"/>
    </location>
</feature>
<evidence type="ECO:0000256" key="1">
    <source>
        <dbReference type="SAM" id="MobiDB-lite"/>
    </source>
</evidence>